<dbReference type="RefSeq" id="WP_209238469.1">
    <property type="nucleotide sequence ID" value="NZ_JADKMA010000021.1"/>
</dbReference>
<dbReference type="Proteomes" id="UP001519064">
    <property type="component" value="Unassembled WGS sequence"/>
</dbReference>
<reference evidence="2 3" key="1">
    <citation type="submission" date="2020-11" db="EMBL/GenBank/DDBJ databases">
        <title>Streptomyces spirodelae sp. nov., isolated from duckweed.</title>
        <authorList>
            <person name="Saimee Y."/>
            <person name="Duangmal K."/>
        </authorList>
    </citation>
    <scope>NUCLEOTIDE SEQUENCE [LARGE SCALE GENOMIC DNA]</scope>
    <source>
        <strain evidence="2 3">S16-07</strain>
    </source>
</reference>
<feature type="transmembrane region" description="Helical" evidence="1">
    <location>
        <begin position="6"/>
        <end position="29"/>
    </location>
</feature>
<keyword evidence="1" id="KW-0812">Transmembrane</keyword>
<evidence type="ECO:0000256" key="1">
    <source>
        <dbReference type="SAM" id="Phobius"/>
    </source>
</evidence>
<keyword evidence="3" id="KW-1185">Reference proteome</keyword>
<sequence length="181" mass="19919">MDQGTAAVLGACVGMVGTLGAAVSAYVAARHQVREQGKTEHKKTIRAERREAYRGFLMEVSRFERNVDLARLGLIRLQLDGAAPEVWVEKFSETDDLSDQIKELKVQSTDLLLAGPIELAIQAGPVIDALNDEFECLHSAICGYSWGREEEEEYKQVREVASQAITKLGALASQILNMDLV</sequence>
<accession>A0ABS3X7N7</accession>
<proteinExistence type="predicted"/>
<organism evidence="2 3">
    <name type="scientific">Streptomyces oryzae</name>
    <dbReference type="NCBI Taxonomy" id="1434886"/>
    <lineage>
        <taxon>Bacteria</taxon>
        <taxon>Bacillati</taxon>
        <taxon>Actinomycetota</taxon>
        <taxon>Actinomycetes</taxon>
        <taxon>Kitasatosporales</taxon>
        <taxon>Streptomycetaceae</taxon>
        <taxon>Streptomyces</taxon>
    </lineage>
</organism>
<dbReference type="EMBL" id="JADKMA010000021">
    <property type="protein sequence ID" value="MBO8191383.1"/>
    <property type="molecule type" value="Genomic_DNA"/>
</dbReference>
<protein>
    <submittedName>
        <fullName evidence="2">Uncharacterized protein</fullName>
    </submittedName>
</protein>
<keyword evidence="1" id="KW-1133">Transmembrane helix</keyword>
<keyword evidence="1" id="KW-0472">Membrane</keyword>
<evidence type="ECO:0000313" key="2">
    <source>
        <dbReference type="EMBL" id="MBO8191383.1"/>
    </source>
</evidence>
<name>A0ABS3X7N7_9ACTN</name>
<comment type="caution">
    <text evidence="2">The sequence shown here is derived from an EMBL/GenBank/DDBJ whole genome shotgun (WGS) entry which is preliminary data.</text>
</comment>
<evidence type="ECO:0000313" key="3">
    <source>
        <dbReference type="Proteomes" id="UP001519064"/>
    </source>
</evidence>
<gene>
    <name evidence="2" type="ORF">ITI46_06705</name>
</gene>